<dbReference type="CDD" id="cd00093">
    <property type="entry name" value="HTH_XRE"/>
    <property type="match status" value="1"/>
</dbReference>
<protein>
    <submittedName>
        <fullName evidence="2">Helix-turn-helix domain-containing protein</fullName>
    </submittedName>
</protein>
<dbReference type="Proteomes" id="UP000198688">
    <property type="component" value="Chromosome I"/>
</dbReference>
<accession>A0A1H2CC72</accession>
<reference evidence="2 3" key="1">
    <citation type="submission" date="2016-10" db="EMBL/GenBank/DDBJ databases">
        <authorList>
            <person name="de Groot N.N."/>
        </authorList>
    </citation>
    <scope>NUCLEOTIDE SEQUENCE [LARGE SCALE GENOMIC DNA]</scope>
    <source>
        <strain evidence="2 3">DSM 43941</strain>
    </source>
</reference>
<dbReference type="PROSITE" id="PS50943">
    <property type="entry name" value="HTH_CROC1"/>
    <property type="match status" value="1"/>
</dbReference>
<dbReference type="STRING" id="113562.SAMN04489716_5564"/>
<dbReference type="InterPro" id="IPR001387">
    <property type="entry name" value="Cro/C1-type_HTH"/>
</dbReference>
<evidence type="ECO:0000313" key="3">
    <source>
        <dbReference type="Proteomes" id="UP000198688"/>
    </source>
</evidence>
<dbReference type="EMBL" id="LT629758">
    <property type="protein sequence ID" value="SDT68041.1"/>
    <property type="molecule type" value="Genomic_DNA"/>
</dbReference>
<gene>
    <name evidence="2" type="ORF">SAMN04489716_5564</name>
</gene>
<dbReference type="InterPro" id="IPR010982">
    <property type="entry name" value="Lambda_DNA-bd_dom_sf"/>
</dbReference>
<dbReference type="GO" id="GO:0003677">
    <property type="term" value="F:DNA binding"/>
    <property type="evidence" value="ECO:0007669"/>
    <property type="project" value="InterPro"/>
</dbReference>
<dbReference type="Gene3D" id="1.10.260.40">
    <property type="entry name" value="lambda repressor-like DNA-binding domains"/>
    <property type="match status" value="1"/>
</dbReference>
<dbReference type="AlphaFoldDB" id="A0A1H2CC72"/>
<organism evidence="2 3">
    <name type="scientific">Actinoplanes derwentensis</name>
    <dbReference type="NCBI Taxonomy" id="113562"/>
    <lineage>
        <taxon>Bacteria</taxon>
        <taxon>Bacillati</taxon>
        <taxon>Actinomycetota</taxon>
        <taxon>Actinomycetes</taxon>
        <taxon>Micromonosporales</taxon>
        <taxon>Micromonosporaceae</taxon>
        <taxon>Actinoplanes</taxon>
    </lineage>
</organism>
<name>A0A1H2CC72_9ACTN</name>
<dbReference type="SMART" id="SM00530">
    <property type="entry name" value="HTH_XRE"/>
    <property type="match status" value="1"/>
</dbReference>
<dbReference type="Pfam" id="PF13560">
    <property type="entry name" value="HTH_31"/>
    <property type="match status" value="1"/>
</dbReference>
<evidence type="ECO:0000259" key="1">
    <source>
        <dbReference type="PROSITE" id="PS50943"/>
    </source>
</evidence>
<dbReference type="SUPFAM" id="SSF47413">
    <property type="entry name" value="lambda repressor-like DNA-binding domains"/>
    <property type="match status" value="1"/>
</dbReference>
<evidence type="ECO:0000313" key="2">
    <source>
        <dbReference type="EMBL" id="SDT68041.1"/>
    </source>
</evidence>
<feature type="domain" description="HTH cro/C1-type" evidence="1">
    <location>
        <begin position="17"/>
        <end position="69"/>
    </location>
</feature>
<proteinExistence type="predicted"/>
<keyword evidence="3" id="KW-1185">Reference proteome</keyword>
<sequence>MRGMTMKLTIGERVAWYRRRRGLSQEVLAGLVGRTADWLGKIENNRIELDRLSVIKSLADVLDVALGDLLAEPSLVEWTADSGMETVPALRTALMEYRAITALGTSGQDAEPPDLDDLRKQTARLWDLYQASRFGAVTGKLPDLLRQAQAAVDHLDGREQEQARNLLGLTYQLAATQLTKLGETDLAWIAADRGLAAVRPVGNPAITGSLFRSVSHALLSTGRYQDAVRLTTDAADYLDQHLTDAGPELLSVYGTLLLAGSMAAARSNDPGTVRTFLNTADETAARLGTDANHLWTAFGPTNVAIHRVATAGELGNVQVAIDLGPRVDTSALPMERRVRHALEVSRAYSSWNRQDEALSVLLDAELMAPEQVRHHFLGRQLALTWVRQQKGKPSSDLVGLARRLHVLD</sequence>